<feature type="domain" description="DJ-1/PfpI" evidence="1">
    <location>
        <begin position="91"/>
        <end position="212"/>
    </location>
</feature>
<reference evidence="2" key="1">
    <citation type="journal article" date="2012" name="Mol. Plant Microbe Interact.">
        <title>A highly conserved effector in Fusarium oxysporum is required for full virulence on Arabidopsis.</title>
        <authorList>
            <person name="Thatcher L.F."/>
            <person name="Gardiner D.M."/>
            <person name="Kazan K."/>
            <person name="Manners J."/>
        </authorList>
    </citation>
    <scope>NUCLEOTIDE SEQUENCE [LARGE SCALE GENOMIC DNA]</scope>
    <source>
        <strain evidence="2">Fo5176</strain>
    </source>
</reference>
<evidence type="ECO:0000259" key="1">
    <source>
        <dbReference type="Pfam" id="PF01965"/>
    </source>
</evidence>
<evidence type="ECO:0000313" key="2">
    <source>
        <dbReference type="EMBL" id="EGU73200.1"/>
    </source>
</evidence>
<dbReference type="InterPro" id="IPR029062">
    <property type="entry name" value="Class_I_gatase-like"/>
</dbReference>
<name>F9GCA9_FUSOF</name>
<dbReference type="STRING" id="660025.F9GCA9"/>
<dbReference type="InterPro" id="IPR002818">
    <property type="entry name" value="DJ-1/PfpI"/>
</dbReference>
<gene>
    <name evidence="2" type="ORF">FOXB_16292</name>
</gene>
<dbReference type="Pfam" id="PF01965">
    <property type="entry name" value="DJ-1_PfpI"/>
    <property type="match status" value="1"/>
</dbReference>
<dbReference type="SUPFAM" id="SSF52317">
    <property type="entry name" value="Class I glutamine amidotransferase-like"/>
    <property type="match status" value="1"/>
</dbReference>
<accession>F9GCA9</accession>
<sequence>MVRSADGWDVDTMQGAVLLSDTCNLDLSRTTHHLPPPQYCSISSYCKKYGVVFLSIISETKSPVSTFPKKWPENIGMPAFTTSETMQPTYDFETAPQLDVLIIPGGKGVFDPEPANVGKPNPAVVDPIVKFIMAQYPKLKYLFTVCTGSGIASQSGLLDGKKATAFKGAWKVIPLWRPQVQWIPKARWVVDGNVWTSSGVCSGTDLMFGFVKQIHGEKIAKDIAVWMEYNRHDDPDVDPFGVDDS</sequence>
<protein>
    <recommendedName>
        <fullName evidence="1">DJ-1/PfpI domain-containing protein</fullName>
    </recommendedName>
</protein>
<dbReference type="CDD" id="cd03139">
    <property type="entry name" value="GATase1_PfpI_2"/>
    <property type="match status" value="1"/>
</dbReference>
<dbReference type="PANTHER" id="PTHR43130">
    <property type="entry name" value="ARAC-FAMILY TRANSCRIPTIONAL REGULATOR"/>
    <property type="match status" value="1"/>
</dbReference>
<dbReference type="InterPro" id="IPR052158">
    <property type="entry name" value="INH-QAR"/>
</dbReference>
<organism evidence="2">
    <name type="scientific">Fusarium oxysporum (strain Fo5176)</name>
    <name type="common">Fusarium vascular wilt</name>
    <dbReference type="NCBI Taxonomy" id="660025"/>
    <lineage>
        <taxon>Eukaryota</taxon>
        <taxon>Fungi</taxon>
        <taxon>Dikarya</taxon>
        <taxon>Ascomycota</taxon>
        <taxon>Pezizomycotina</taxon>
        <taxon>Sordariomycetes</taxon>
        <taxon>Hypocreomycetidae</taxon>
        <taxon>Hypocreales</taxon>
        <taxon>Nectriaceae</taxon>
        <taxon>Fusarium</taxon>
        <taxon>Fusarium oxysporum species complex</taxon>
    </lineage>
</organism>
<proteinExistence type="predicted"/>
<dbReference type="PANTHER" id="PTHR43130:SF15">
    <property type="entry name" value="THIJ_PFPI FAMILY PROTEIN (AFU_ORTHOLOGUE AFUA_5G14240)"/>
    <property type="match status" value="1"/>
</dbReference>
<comment type="caution">
    <text evidence="2">The sequence shown here is derived from an EMBL/GenBank/DDBJ whole genome shotgun (WGS) entry which is preliminary data.</text>
</comment>
<dbReference type="Gene3D" id="3.40.50.880">
    <property type="match status" value="1"/>
</dbReference>
<dbReference type="AlphaFoldDB" id="F9GCA9"/>
<dbReference type="EMBL" id="AFQF01004913">
    <property type="protein sequence ID" value="EGU73200.1"/>
    <property type="molecule type" value="Genomic_DNA"/>
</dbReference>